<evidence type="ECO:0000313" key="4">
    <source>
        <dbReference type="Proteomes" id="UP000622890"/>
    </source>
</evidence>
<dbReference type="RefSeq" id="WP_200590387.1">
    <property type="nucleotide sequence ID" value="NZ_JAEPBG010000001.1"/>
</dbReference>
<keyword evidence="4" id="KW-1185">Reference proteome</keyword>
<dbReference type="EMBL" id="JAEPBG010000001">
    <property type="protein sequence ID" value="MBK4733653.1"/>
    <property type="molecule type" value="Genomic_DNA"/>
</dbReference>
<name>A0A934SQZ0_9BURK</name>
<reference evidence="3" key="1">
    <citation type="submission" date="2021-01" db="EMBL/GenBank/DDBJ databases">
        <title>Genome sequence of strain Noviherbaspirillum sp. DKR-6.</title>
        <authorList>
            <person name="Chaudhary D.K."/>
        </authorList>
    </citation>
    <scope>NUCLEOTIDE SEQUENCE</scope>
    <source>
        <strain evidence="3">DKR-6</strain>
    </source>
</reference>
<dbReference type="Gene3D" id="3.40.50.410">
    <property type="entry name" value="von Willebrand factor, type A domain"/>
    <property type="match status" value="2"/>
</dbReference>
<keyword evidence="1" id="KW-0812">Transmembrane</keyword>
<feature type="transmembrane region" description="Helical" evidence="1">
    <location>
        <begin position="21"/>
        <end position="40"/>
    </location>
</feature>
<gene>
    <name evidence="3" type="ORF">JJB74_03405</name>
</gene>
<dbReference type="InterPro" id="IPR028087">
    <property type="entry name" value="Tad_N"/>
</dbReference>
<dbReference type="SUPFAM" id="SSF53300">
    <property type="entry name" value="vWA-like"/>
    <property type="match status" value="1"/>
</dbReference>
<keyword evidence="1" id="KW-0472">Membrane</keyword>
<evidence type="ECO:0000256" key="1">
    <source>
        <dbReference type="SAM" id="Phobius"/>
    </source>
</evidence>
<protein>
    <submittedName>
        <fullName evidence="3">VWA domain-containing protein</fullName>
    </submittedName>
</protein>
<keyword evidence="1" id="KW-1133">Transmembrane helix</keyword>
<organism evidence="3 4">
    <name type="scientific">Noviherbaspirillum pedocola</name>
    <dbReference type="NCBI Taxonomy" id="2801341"/>
    <lineage>
        <taxon>Bacteria</taxon>
        <taxon>Pseudomonadati</taxon>
        <taxon>Pseudomonadota</taxon>
        <taxon>Betaproteobacteria</taxon>
        <taxon>Burkholderiales</taxon>
        <taxon>Oxalobacteraceae</taxon>
        <taxon>Noviherbaspirillum</taxon>
    </lineage>
</organism>
<dbReference type="Proteomes" id="UP000622890">
    <property type="component" value="Unassembled WGS sequence"/>
</dbReference>
<dbReference type="Pfam" id="PF13400">
    <property type="entry name" value="Tad"/>
    <property type="match status" value="1"/>
</dbReference>
<comment type="caution">
    <text evidence="3">The sequence shown here is derived from an EMBL/GenBank/DDBJ whole genome shotgun (WGS) entry which is preliminary data.</text>
</comment>
<evidence type="ECO:0000313" key="3">
    <source>
        <dbReference type="EMBL" id="MBK4733653.1"/>
    </source>
</evidence>
<sequence length="442" mass="44885">MPLPVLRPWAQVRRRHQSGSVLVLAAFCLIVLIAMAGLVIDSGRGYLVRARLSAAADAASHAALRAAASADNAYAADAAAQDAAAAAFDANFPQGWLGAAARLSPLQLAWEPDGLRVQIDAAADMPTGLMAAIGFASVPVAVDAQARRRGIDVALALDLSSGQAASATQITDAAGLLLRQLSPMLDRVALVRFGYGAQLDAAMRVSGRGFDRASLQARLASSNLDGCANLAEGLWQARNALTAVASTSDTPRVLLLFAGNAPGALAARFAFTDPDACPTTGVLAGAGAASVNGLWHADRQAEALPGACGNAAALGLLAPDALPPWYNAHGEDRAIPLLTDAGDAAQRAPTAANLRRAAAMASMAIARRARAAGVRIHVIGLGPAPDGTPDGALLRCLANTGDAPSSCRDPAQPAGRYCHAASAADLKPCAALLAAELLRAAH</sequence>
<evidence type="ECO:0000259" key="2">
    <source>
        <dbReference type="Pfam" id="PF13400"/>
    </source>
</evidence>
<dbReference type="AlphaFoldDB" id="A0A934SQZ0"/>
<dbReference type="InterPro" id="IPR036465">
    <property type="entry name" value="vWFA_dom_sf"/>
</dbReference>
<accession>A0A934SQZ0</accession>
<feature type="domain" description="Putative Flp pilus-assembly TadG-like N-terminal" evidence="2">
    <location>
        <begin position="19"/>
        <end position="65"/>
    </location>
</feature>
<proteinExistence type="predicted"/>